<comment type="caution">
    <text evidence="3">The sequence shown here is derived from an EMBL/GenBank/DDBJ whole genome shotgun (WGS) entry which is preliminary data.</text>
</comment>
<dbReference type="Proteomes" id="UP001470230">
    <property type="component" value="Unassembled WGS sequence"/>
</dbReference>
<keyword evidence="4" id="KW-1185">Reference proteome</keyword>
<keyword evidence="1" id="KW-0880">Kelch repeat</keyword>
<sequence>MGNDSSVVEPSSFVRPYSSEMYVSFNEPRMSNERNDSALVSNSLHVHEKRPTMLKSSFSGIWSIRYSDSVTPIPRKGHFYYYNEETHKCFIGYGINSDSNMLSDFWIFDTYTNMWNQRKLTGDIVNGRTGSRAALVNDKLYIFGGFANKTYYSDLHTIDINTGIVERISTTGDEPSPRTSPLFSLYNNKIYLWGGFNGEWPSSLHVLDLLTNNWKEYPQEISGRITSPGVVIDDYYLAFGGSKSGGMLFLHYDENKITIKETSGSEPPSCIGSGMVLIDHYLFFFGGKADYDYTLVYACDTTKMWWFVFHIMPDGDTVSVADGVISNLGLFMFPRAHSFAVCYVKERREILAFLGCPEKDPIPTSVVSVGEALSVLHLRDDMLTILSSNSMF</sequence>
<proteinExistence type="predicted"/>
<evidence type="ECO:0000256" key="2">
    <source>
        <dbReference type="ARBA" id="ARBA00022737"/>
    </source>
</evidence>
<dbReference type="PANTHER" id="PTHR46647:SF1">
    <property type="entry name" value="RAB9 EFFECTOR PROTEIN WITH KELCH MOTIFS"/>
    <property type="match status" value="1"/>
</dbReference>
<evidence type="ECO:0000313" key="4">
    <source>
        <dbReference type="Proteomes" id="UP001470230"/>
    </source>
</evidence>
<evidence type="ECO:0008006" key="5">
    <source>
        <dbReference type="Google" id="ProtNLM"/>
    </source>
</evidence>
<dbReference type="EMBL" id="JAPFFF010000009">
    <property type="protein sequence ID" value="KAK8882678.1"/>
    <property type="molecule type" value="Genomic_DNA"/>
</dbReference>
<name>A0ABR2JW43_9EUKA</name>
<organism evidence="3 4">
    <name type="scientific">Tritrichomonas musculus</name>
    <dbReference type="NCBI Taxonomy" id="1915356"/>
    <lineage>
        <taxon>Eukaryota</taxon>
        <taxon>Metamonada</taxon>
        <taxon>Parabasalia</taxon>
        <taxon>Tritrichomonadida</taxon>
        <taxon>Tritrichomonadidae</taxon>
        <taxon>Tritrichomonas</taxon>
    </lineage>
</organism>
<dbReference type="PANTHER" id="PTHR46647">
    <property type="entry name" value="RAB9 EFFECTOR PROTEIN WITH KELCH MOTIFS"/>
    <property type="match status" value="1"/>
</dbReference>
<dbReference type="SUPFAM" id="SSF117281">
    <property type="entry name" value="Kelch motif"/>
    <property type="match status" value="1"/>
</dbReference>
<dbReference type="InterPro" id="IPR015915">
    <property type="entry name" value="Kelch-typ_b-propeller"/>
</dbReference>
<accession>A0ABR2JW43</accession>
<evidence type="ECO:0000313" key="3">
    <source>
        <dbReference type="EMBL" id="KAK8882678.1"/>
    </source>
</evidence>
<keyword evidence="2" id="KW-0677">Repeat</keyword>
<protein>
    <recommendedName>
        <fullName evidence="5">Kelch motif family protein</fullName>
    </recommendedName>
</protein>
<dbReference type="InterPro" id="IPR052124">
    <property type="entry name" value="Rab9_kelch_effector"/>
</dbReference>
<dbReference type="Pfam" id="PF24681">
    <property type="entry name" value="Kelch_KLHDC2_KLHL20_DRC7"/>
    <property type="match status" value="1"/>
</dbReference>
<evidence type="ECO:0000256" key="1">
    <source>
        <dbReference type="ARBA" id="ARBA00022441"/>
    </source>
</evidence>
<gene>
    <name evidence="3" type="ORF">M9Y10_045320</name>
</gene>
<reference evidence="3 4" key="1">
    <citation type="submission" date="2024-04" db="EMBL/GenBank/DDBJ databases">
        <title>Tritrichomonas musculus Genome.</title>
        <authorList>
            <person name="Alves-Ferreira E."/>
            <person name="Grigg M."/>
            <person name="Lorenzi H."/>
            <person name="Galac M."/>
        </authorList>
    </citation>
    <scope>NUCLEOTIDE SEQUENCE [LARGE SCALE GENOMIC DNA]</scope>
    <source>
        <strain evidence="3 4">EAF2021</strain>
    </source>
</reference>
<dbReference type="Gene3D" id="2.120.10.80">
    <property type="entry name" value="Kelch-type beta propeller"/>
    <property type="match status" value="1"/>
</dbReference>